<dbReference type="GO" id="GO:0003723">
    <property type="term" value="F:RNA binding"/>
    <property type="evidence" value="ECO:0007669"/>
    <property type="project" value="UniProtKB-UniRule"/>
</dbReference>
<keyword evidence="4 5" id="KW-0694">RNA-binding</keyword>
<dbReference type="InterPro" id="IPR029063">
    <property type="entry name" value="SAM-dependent_MTases_sf"/>
</dbReference>
<dbReference type="SUPFAM" id="SSF53335">
    <property type="entry name" value="S-adenosyl-L-methionine-dependent methyltransferases"/>
    <property type="match status" value="1"/>
</dbReference>
<comment type="caution">
    <text evidence="7">The sequence shown here is derived from an EMBL/GenBank/DDBJ whole genome shotgun (WGS) entry which is preliminary data.</text>
</comment>
<dbReference type="RefSeq" id="WP_131007096.1">
    <property type="nucleotide sequence ID" value="NZ_BFAX01000003.1"/>
</dbReference>
<evidence type="ECO:0000313" key="7">
    <source>
        <dbReference type="EMBL" id="GBF36305.1"/>
    </source>
</evidence>
<evidence type="ECO:0000256" key="5">
    <source>
        <dbReference type="PROSITE-ProRule" id="PRU01023"/>
    </source>
</evidence>
<protein>
    <recommendedName>
        <fullName evidence="6">SAM-dependent MTase RsmB/NOP-type domain-containing protein</fullName>
    </recommendedName>
</protein>
<feature type="binding site" evidence="5">
    <location>
        <position position="150"/>
    </location>
    <ligand>
        <name>S-adenosyl-L-methionine</name>
        <dbReference type="ChEBI" id="CHEBI:59789"/>
    </ligand>
</feature>
<dbReference type="Pfam" id="PF01189">
    <property type="entry name" value="Methyltr_RsmB-F"/>
    <property type="match status" value="1"/>
</dbReference>
<comment type="similarity">
    <text evidence="5">Belongs to the class I-like SAM-binding methyltransferase superfamily. RsmB/NOP family.</text>
</comment>
<feature type="active site" description="Nucleophile" evidence="5">
    <location>
        <position position="199"/>
    </location>
</feature>
<dbReference type="InterPro" id="IPR001678">
    <property type="entry name" value="MeTrfase_RsmB-F_NOP2_dom"/>
</dbReference>
<sequence>MQYLRVNTLKISPQELKDRLESKGIVLEDTYLDYMFKIVKSPYSPGSTPEYLFGYYYLQNISSTVPPLVLNPSVEDMVLDMCAAPGGKTTHMAQLMNNEGIIVANDMKKERLKSLSSNIQRLGIKNVVILNMDALKLDKLQIYYDKILLDAPCTGNPIKGRSRKITRKDIEYCSRRQKSLLDVGLNILEIGGELVYSTCSLEVEENEEVVHYILDKRNDIQLVDISDFIKETKEINIKEGGIKGTLRIYPPDEPFFIAKFRKVE</sequence>
<organism evidence="7 8">
    <name type="scientific">Methanofervidicoccus abyssi</name>
    <dbReference type="NCBI Taxonomy" id="2082189"/>
    <lineage>
        <taxon>Archaea</taxon>
        <taxon>Methanobacteriati</taxon>
        <taxon>Methanobacteriota</taxon>
        <taxon>Methanomada group</taxon>
        <taxon>Methanococci</taxon>
        <taxon>Methanococcales</taxon>
        <taxon>Methanofervidicoccus</taxon>
    </lineage>
</organism>
<name>A0A401HQ28_9EURY</name>
<dbReference type="InterPro" id="IPR023267">
    <property type="entry name" value="RCMT"/>
</dbReference>
<dbReference type="PROSITE" id="PS51686">
    <property type="entry name" value="SAM_MT_RSMB_NOP"/>
    <property type="match status" value="1"/>
</dbReference>
<evidence type="ECO:0000256" key="1">
    <source>
        <dbReference type="ARBA" id="ARBA00022603"/>
    </source>
</evidence>
<evidence type="ECO:0000256" key="3">
    <source>
        <dbReference type="ARBA" id="ARBA00022691"/>
    </source>
</evidence>
<keyword evidence="3 5" id="KW-0949">S-adenosyl-L-methionine</keyword>
<dbReference type="Gene3D" id="3.30.70.1170">
    <property type="entry name" value="Sun protein, domain 3"/>
    <property type="match status" value="1"/>
</dbReference>
<reference evidence="7 8" key="1">
    <citation type="journal article" date="2019" name="Int. J. Syst. Evol. Microbiol.">
        <title>Methanofervidicoccus abyssi gen. nov., sp. nov., a hydrogenotrophic methanogen, isolated from a hydrothermal vent chimney in the Mid-Cayman Spreading Center, the Caribbean Sea.</title>
        <authorList>
            <person name="Sakai S."/>
            <person name="Takaki Y."/>
            <person name="Miyazaki M."/>
            <person name="Ogawara M."/>
            <person name="Yanagawa K."/>
            <person name="Miyazaki J."/>
            <person name="Takai K."/>
        </authorList>
    </citation>
    <scope>NUCLEOTIDE SEQUENCE [LARGE SCALE GENOMIC DNA]</scope>
    <source>
        <strain evidence="7 8">HHB</strain>
    </source>
</reference>
<feature type="binding site" evidence="5">
    <location>
        <begin position="82"/>
        <end position="88"/>
    </location>
    <ligand>
        <name>S-adenosyl-L-methionine</name>
        <dbReference type="ChEBI" id="CHEBI:59789"/>
    </ligand>
</feature>
<dbReference type="PANTHER" id="PTHR22807:SF74">
    <property type="entry name" value="TRNA (CYTOSINE(48)-C(5))-METHYLTRANSFERASE"/>
    <property type="match status" value="1"/>
</dbReference>
<keyword evidence="8" id="KW-1185">Reference proteome</keyword>
<dbReference type="EMBL" id="BFAX01000003">
    <property type="protein sequence ID" value="GBF36305.1"/>
    <property type="molecule type" value="Genomic_DNA"/>
</dbReference>
<dbReference type="PANTHER" id="PTHR22807">
    <property type="entry name" value="NOP2 YEAST -RELATED NOL1/NOP2/FMU SUN DOMAIN-CONTAINING"/>
    <property type="match status" value="1"/>
</dbReference>
<evidence type="ECO:0000259" key="6">
    <source>
        <dbReference type="PROSITE" id="PS51686"/>
    </source>
</evidence>
<keyword evidence="1 5" id="KW-0489">Methyltransferase</keyword>
<feature type="domain" description="SAM-dependent MTase RsmB/NOP-type" evidence="6">
    <location>
        <begin position="1"/>
        <end position="263"/>
    </location>
</feature>
<evidence type="ECO:0000256" key="2">
    <source>
        <dbReference type="ARBA" id="ARBA00022679"/>
    </source>
</evidence>
<feature type="binding site" evidence="5">
    <location>
        <position position="106"/>
    </location>
    <ligand>
        <name>S-adenosyl-L-methionine</name>
        <dbReference type="ChEBI" id="CHEBI:59789"/>
    </ligand>
</feature>
<dbReference type="InterPro" id="IPR049560">
    <property type="entry name" value="MeTrfase_RsmB-F_NOP2_cat"/>
</dbReference>
<dbReference type="NCBIfam" id="TIGR00446">
    <property type="entry name" value="nop2p"/>
    <property type="match status" value="1"/>
</dbReference>
<evidence type="ECO:0000256" key="4">
    <source>
        <dbReference type="ARBA" id="ARBA00022884"/>
    </source>
</evidence>
<keyword evidence="2 5" id="KW-0808">Transferase</keyword>
<feature type="binding site" evidence="5">
    <location>
        <position position="133"/>
    </location>
    <ligand>
        <name>S-adenosyl-L-methionine</name>
        <dbReference type="ChEBI" id="CHEBI:59789"/>
    </ligand>
</feature>
<proteinExistence type="inferred from homology"/>
<accession>A0A401HQ28</accession>
<dbReference type="Proteomes" id="UP000290527">
    <property type="component" value="Unassembled WGS sequence"/>
</dbReference>
<dbReference type="GO" id="GO:0030488">
    <property type="term" value="P:tRNA methylation"/>
    <property type="evidence" value="ECO:0007669"/>
    <property type="project" value="TreeGrafter"/>
</dbReference>
<dbReference type="PRINTS" id="PR02008">
    <property type="entry name" value="RCMTFAMILY"/>
</dbReference>
<dbReference type="GO" id="GO:0016428">
    <property type="term" value="F:tRNA (cytidine-5-)-methyltransferase activity"/>
    <property type="evidence" value="ECO:0007669"/>
    <property type="project" value="TreeGrafter"/>
</dbReference>
<dbReference type="CDD" id="cd02440">
    <property type="entry name" value="AdoMet_MTases"/>
    <property type="match status" value="1"/>
</dbReference>
<evidence type="ECO:0000313" key="8">
    <source>
        <dbReference type="Proteomes" id="UP000290527"/>
    </source>
</evidence>
<dbReference type="InterPro" id="IPR011023">
    <property type="entry name" value="Nop2p"/>
</dbReference>
<gene>
    <name evidence="7" type="ORF">MHHB_P0535</name>
</gene>
<dbReference type="Gene3D" id="3.40.50.150">
    <property type="entry name" value="Vaccinia Virus protein VP39"/>
    <property type="match status" value="1"/>
</dbReference>
<dbReference type="AlphaFoldDB" id="A0A401HQ28"/>
<dbReference type="OrthoDB" id="14725at2157"/>